<dbReference type="InterPro" id="IPR011701">
    <property type="entry name" value="MFS"/>
</dbReference>
<keyword evidence="3" id="KW-1003">Cell membrane</keyword>
<feature type="transmembrane region" description="Helical" evidence="7">
    <location>
        <begin position="344"/>
        <end position="366"/>
    </location>
</feature>
<dbReference type="Pfam" id="PF07690">
    <property type="entry name" value="MFS_1"/>
    <property type="match status" value="1"/>
</dbReference>
<proteinExistence type="predicted"/>
<reference evidence="9 10" key="1">
    <citation type="submission" date="2023-07" db="EMBL/GenBank/DDBJ databases">
        <title>Paenibacillus sp. JX-17 nov. isolated from soil.</title>
        <authorList>
            <person name="Wan Y."/>
            <person name="Liu B."/>
        </authorList>
    </citation>
    <scope>NUCLEOTIDE SEQUENCE [LARGE SCALE GENOMIC DNA]</scope>
    <source>
        <strain evidence="9 10">JX-17</strain>
    </source>
</reference>
<dbReference type="PROSITE" id="PS50850">
    <property type="entry name" value="MFS"/>
    <property type="match status" value="1"/>
</dbReference>
<organism evidence="9 10">
    <name type="scientific">Paenibacillus lacisoli</name>
    <dbReference type="NCBI Taxonomy" id="3064525"/>
    <lineage>
        <taxon>Bacteria</taxon>
        <taxon>Bacillati</taxon>
        <taxon>Bacillota</taxon>
        <taxon>Bacilli</taxon>
        <taxon>Bacillales</taxon>
        <taxon>Paenibacillaceae</taxon>
        <taxon>Paenibacillus</taxon>
    </lineage>
</organism>
<accession>A0ABT9CD09</accession>
<name>A0ABT9CD09_9BACL</name>
<keyword evidence="5 7" id="KW-1133">Transmembrane helix</keyword>
<keyword evidence="10" id="KW-1185">Reference proteome</keyword>
<evidence type="ECO:0000259" key="8">
    <source>
        <dbReference type="PROSITE" id="PS50850"/>
    </source>
</evidence>
<dbReference type="CDD" id="cd17324">
    <property type="entry name" value="MFS_NepI_like"/>
    <property type="match status" value="1"/>
</dbReference>
<keyword evidence="4 7" id="KW-0812">Transmembrane</keyword>
<comment type="caution">
    <text evidence="9">The sequence shown here is derived from an EMBL/GenBank/DDBJ whole genome shotgun (WGS) entry which is preliminary data.</text>
</comment>
<evidence type="ECO:0000313" key="10">
    <source>
        <dbReference type="Proteomes" id="UP001240171"/>
    </source>
</evidence>
<dbReference type="EMBL" id="JAUQTB010000006">
    <property type="protein sequence ID" value="MDO7907158.1"/>
    <property type="molecule type" value="Genomic_DNA"/>
</dbReference>
<dbReference type="InterPro" id="IPR036259">
    <property type="entry name" value="MFS_trans_sf"/>
</dbReference>
<feature type="domain" description="Major facilitator superfamily (MFS) profile" evidence="8">
    <location>
        <begin position="13"/>
        <end position="398"/>
    </location>
</feature>
<feature type="transmembrane region" description="Helical" evidence="7">
    <location>
        <begin position="12"/>
        <end position="38"/>
    </location>
</feature>
<feature type="transmembrane region" description="Helical" evidence="7">
    <location>
        <begin position="222"/>
        <end position="243"/>
    </location>
</feature>
<evidence type="ECO:0000256" key="6">
    <source>
        <dbReference type="ARBA" id="ARBA00023136"/>
    </source>
</evidence>
<evidence type="ECO:0000256" key="4">
    <source>
        <dbReference type="ARBA" id="ARBA00022692"/>
    </source>
</evidence>
<dbReference type="InterPro" id="IPR050189">
    <property type="entry name" value="MFS_Efflux_Transporters"/>
</dbReference>
<sequence length="410" mass="43577">MTAAVNVHKTGSVITMLFLIMFLIGTDTFIVSPLLPAIQSEFHMHADRSGWLVGAYALGYSVFALIAGPLSDRLDRRNVMLIGLTGFAAATFLCGFTWSFGSMVLFRLIAGMCAAMVTPQVWAAVPMLVPPAQLLRTMGFVTAGLAGSQALGVPLGAWLADIGSWQLPFWTLGIAGLVMAAGIAIQVPPLPSVRTSTTGSTPSRHSFLSGYRQLLSLPAARYSFTAYFLFQLGNFGAFSYIGTWLHDRYQASVGEAGTIIMALGVGNLMGSVFGSRWTQRIGIRTSLYSGILVIAFLYVVLSQSPGLITARVLGFLMFTAAGAVFPIMMTILQSYVPSARGLSAALSNSIMYLGTTAGSAMAGWLYVHSGGFLSVTTAAAGLFVLSVLFWMVGSRPMQRHSDTSPSQGLL</sequence>
<comment type="subcellular location">
    <subcellularLocation>
        <location evidence="1">Cell membrane</location>
        <topology evidence="1">Multi-pass membrane protein</topology>
    </subcellularLocation>
</comment>
<feature type="transmembrane region" description="Helical" evidence="7">
    <location>
        <begin position="372"/>
        <end position="392"/>
    </location>
</feature>
<feature type="transmembrane region" description="Helical" evidence="7">
    <location>
        <begin position="104"/>
        <end position="125"/>
    </location>
</feature>
<feature type="transmembrane region" description="Helical" evidence="7">
    <location>
        <begin position="137"/>
        <end position="159"/>
    </location>
</feature>
<gene>
    <name evidence="9" type="ORF">Q5741_12135</name>
</gene>
<dbReference type="PANTHER" id="PTHR43124">
    <property type="entry name" value="PURINE EFFLUX PUMP PBUE"/>
    <property type="match status" value="1"/>
</dbReference>
<keyword evidence="6 7" id="KW-0472">Membrane</keyword>
<feature type="transmembrane region" description="Helical" evidence="7">
    <location>
        <begin position="281"/>
        <end position="301"/>
    </location>
</feature>
<feature type="transmembrane region" description="Helical" evidence="7">
    <location>
        <begin position="79"/>
        <end position="98"/>
    </location>
</feature>
<dbReference type="InterPro" id="IPR020846">
    <property type="entry name" value="MFS_dom"/>
</dbReference>
<feature type="transmembrane region" description="Helical" evidence="7">
    <location>
        <begin position="50"/>
        <end position="67"/>
    </location>
</feature>
<dbReference type="Proteomes" id="UP001240171">
    <property type="component" value="Unassembled WGS sequence"/>
</dbReference>
<evidence type="ECO:0000256" key="3">
    <source>
        <dbReference type="ARBA" id="ARBA00022475"/>
    </source>
</evidence>
<evidence type="ECO:0000256" key="7">
    <source>
        <dbReference type="SAM" id="Phobius"/>
    </source>
</evidence>
<feature type="transmembrane region" description="Helical" evidence="7">
    <location>
        <begin position="249"/>
        <end position="269"/>
    </location>
</feature>
<feature type="transmembrane region" description="Helical" evidence="7">
    <location>
        <begin position="165"/>
        <end position="185"/>
    </location>
</feature>
<keyword evidence="2" id="KW-0813">Transport</keyword>
<dbReference type="RefSeq" id="WP_305024364.1">
    <property type="nucleotide sequence ID" value="NZ_JAUQTB010000006.1"/>
</dbReference>
<dbReference type="Gene3D" id="1.20.1250.20">
    <property type="entry name" value="MFS general substrate transporter like domains"/>
    <property type="match status" value="1"/>
</dbReference>
<protein>
    <submittedName>
        <fullName evidence="9">MFS transporter</fullName>
    </submittedName>
</protein>
<dbReference type="SUPFAM" id="SSF103473">
    <property type="entry name" value="MFS general substrate transporter"/>
    <property type="match status" value="1"/>
</dbReference>
<evidence type="ECO:0000256" key="1">
    <source>
        <dbReference type="ARBA" id="ARBA00004651"/>
    </source>
</evidence>
<dbReference type="PANTHER" id="PTHR43124:SF3">
    <property type="entry name" value="CHLORAMPHENICOL EFFLUX PUMP RV0191"/>
    <property type="match status" value="1"/>
</dbReference>
<evidence type="ECO:0000313" key="9">
    <source>
        <dbReference type="EMBL" id="MDO7907158.1"/>
    </source>
</evidence>
<evidence type="ECO:0000256" key="5">
    <source>
        <dbReference type="ARBA" id="ARBA00022989"/>
    </source>
</evidence>
<feature type="transmembrane region" description="Helical" evidence="7">
    <location>
        <begin position="313"/>
        <end position="332"/>
    </location>
</feature>
<evidence type="ECO:0000256" key="2">
    <source>
        <dbReference type="ARBA" id="ARBA00022448"/>
    </source>
</evidence>